<evidence type="ECO:0000256" key="10">
    <source>
        <dbReference type="ARBA" id="ARBA00023128"/>
    </source>
</evidence>
<name>A0AAN6GSU4_9BASI</name>
<dbReference type="GO" id="GO:0005743">
    <property type="term" value="C:mitochondrial inner membrane"/>
    <property type="evidence" value="ECO:0007669"/>
    <property type="project" value="UniProtKB-SubCell"/>
</dbReference>
<protein>
    <recommendedName>
        <fullName evidence="3">Mitochondrial import inner membrane translocase subunit TIM54</fullName>
    </recommendedName>
</protein>
<dbReference type="Proteomes" id="UP001176517">
    <property type="component" value="Unassembled WGS sequence"/>
</dbReference>
<feature type="region of interest" description="Disordered" evidence="12">
    <location>
        <begin position="275"/>
        <end position="330"/>
    </location>
</feature>
<evidence type="ECO:0000256" key="6">
    <source>
        <dbReference type="ARBA" id="ARBA00022792"/>
    </source>
</evidence>
<feature type="compositionally biased region" description="Polar residues" evidence="12">
    <location>
        <begin position="292"/>
        <end position="301"/>
    </location>
</feature>
<dbReference type="AlphaFoldDB" id="A0AAN6GSU4"/>
<keyword evidence="8" id="KW-1133">Transmembrane helix</keyword>
<accession>A0AAN6GSU4</accession>
<feature type="compositionally biased region" description="Polar residues" evidence="12">
    <location>
        <begin position="190"/>
        <end position="199"/>
    </location>
</feature>
<sequence>MDSSSTGSSSSTPAAAAAASSAAGGAAAAGAGKGVKAPPRPIPPLLRPFLYLGIPRSVLTWKPKPPSRNMSIFLLTFSTLSYLYYDDRKQCRKLKAHYIAQVQHLAKEPLPPWGYPRKIAVYGAMWPGDDDPDKTTLFFRKYVKPILVAAAIDWEVIHGTRPGGLARDLTSRIFARRRQLAGIEPWSDDLSGNATNPSQEGGPPNAPTNPFALSPQQQLQRELDGAIVILGRPALKEWAYALKTGWSSTLPLERIDADDQLAATLNEDSTFDELPDSEEAKAAAAAAAASGEGSTSQLSTNDEGEADGAGAPLPSRLNLSPTTSFNPAFQKLNLPQSSSQQNKQQQESAEDTIDPVLHPVQAAIARGINPALLVPPPTIPAHAPLVFVDQQNLVGWRQIPAKLIGFFRHRDRVKMGGEAALRIALGTKEQARDFALPASEEGQGEDLDPFPLYPLTSDTRSEPISNVPTPPPQGGDLDWGLDTESSYPPYYAKTLAAVAKSRRQWYEALPQKLRDTRTLERGQREPTRSEQGSYRPKPERELKQERLEREVEWRAEEHAFGIGRRESGVSWSPRWRGSLRVMPELDDLPLPPAPASEQADGGEPQK</sequence>
<feature type="region of interest" description="Disordered" evidence="12">
    <location>
        <begin position="438"/>
        <end position="477"/>
    </location>
</feature>
<feature type="compositionally biased region" description="Polar residues" evidence="12">
    <location>
        <begin position="456"/>
        <end position="467"/>
    </location>
</feature>
<evidence type="ECO:0000256" key="4">
    <source>
        <dbReference type="ARBA" id="ARBA00022448"/>
    </source>
</evidence>
<evidence type="ECO:0000256" key="3">
    <source>
        <dbReference type="ARBA" id="ARBA00020796"/>
    </source>
</evidence>
<comment type="similarity">
    <text evidence="2">Belongs to the TIM54 family.</text>
</comment>
<feature type="compositionally biased region" description="Basic and acidic residues" evidence="12">
    <location>
        <begin position="516"/>
        <end position="528"/>
    </location>
</feature>
<reference evidence="13" key="1">
    <citation type="journal article" date="2023" name="PhytoFront">
        <title>Draft Genome Resources of Seven Strains of Tilletia horrida, Causal Agent of Kernel Smut of Rice.</title>
        <authorList>
            <person name="Khanal S."/>
            <person name="Antony Babu S."/>
            <person name="Zhou X.G."/>
        </authorList>
    </citation>
    <scope>NUCLEOTIDE SEQUENCE</scope>
    <source>
        <strain evidence="13">TX6</strain>
    </source>
</reference>
<keyword evidence="7" id="KW-0653">Protein transport</keyword>
<feature type="compositionally biased region" description="Polar residues" evidence="12">
    <location>
        <begin position="317"/>
        <end position="327"/>
    </location>
</feature>
<feature type="region of interest" description="Disordered" evidence="12">
    <location>
        <begin position="516"/>
        <end position="545"/>
    </location>
</feature>
<proteinExistence type="inferred from homology"/>
<evidence type="ECO:0000256" key="2">
    <source>
        <dbReference type="ARBA" id="ARBA00006355"/>
    </source>
</evidence>
<gene>
    <name evidence="13" type="primary">TIM54</name>
    <name evidence="13" type="ORF">OC846_001881</name>
</gene>
<keyword evidence="11" id="KW-0472">Membrane</keyword>
<organism evidence="13 14">
    <name type="scientific">Tilletia horrida</name>
    <dbReference type="NCBI Taxonomy" id="155126"/>
    <lineage>
        <taxon>Eukaryota</taxon>
        <taxon>Fungi</taxon>
        <taxon>Dikarya</taxon>
        <taxon>Basidiomycota</taxon>
        <taxon>Ustilaginomycotina</taxon>
        <taxon>Exobasidiomycetes</taxon>
        <taxon>Tilletiales</taxon>
        <taxon>Tilletiaceae</taxon>
        <taxon>Tilletia</taxon>
    </lineage>
</organism>
<dbReference type="InterPro" id="IPR021056">
    <property type="entry name" value="Mt_import_IM_translocase_Tim54"/>
</dbReference>
<comment type="subcellular location">
    <subcellularLocation>
        <location evidence="1">Mitochondrion inner membrane</location>
        <topology evidence="1">Single-pass membrane protein</topology>
    </subcellularLocation>
</comment>
<feature type="region of interest" description="Disordered" evidence="12">
    <location>
        <begin position="584"/>
        <end position="606"/>
    </location>
</feature>
<keyword evidence="9" id="KW-0811">Translocation</keyword>
<feature type="compositionally biased region" description="Basic and acidic residues" evidence="12">
    <location>
        <begin position="536"/>
        <end position="545"/>
    </location>
</feature>
<dbReference type="EMBL" id="JAPDMZ010000032">
    <property type="protein sequence ID" value="KAK0554931.1"/>
    <property type="molecule type" value="Genomic_DNA"/>
</dbReference>
<keyword evidence="14" id="KW-1185">Reference proteome</keyword>
<comment type="caution">
    <text evidence="13">The sequence shown here is derived from an EMBL/GenBank/DDBJ whole genome shotgun (WGS) entry which is preliminary data.</text>
</comment>
<dbReference type="Pfam" id="PF11711">
    <property type="entry name" value="Tim54"/>
    <property type="match status" value="1"/>
</dbReference>
<evidence type="ECO:0000256" key="12">
    <source>
        <dbReference type="SAM" id="MobiDB-lite"/>
    </source>
</evidence>
<dbReference type="GO" id="GO:0015031">
    <property type="term" value="P:protein transport"/>
    <property type="evidence" value="ECO:0007669"/>
    <property type="project" value="UniProtKB-KW"/>
</dbReference>
<keyword evidence="4" id="KW-0813">Transport</keyword>
<evidence type="ECO:0000256" key="11">
    <source>
        <dbReference type="ARBA" id="ARBA00023136"/>
    </source>
</evidence>
<keyword evidence="6" id="KW-0999">Mitochondrion inner membrane</keyword>
<feature type="region of interest" description="Disordered" evidence="12">
    <location>
        <begin position="185"/>
        <end position="212"/>
    </location>
</feature>
<keyword evidence="10" id="KW-0496">Mitochondrion</keyword>
<evidence type="ECO:0000256" key="7">
    <source>
        <dbReference type="ARBA" id="ARBA00022927"/>
    </source>
</evidence>
<evidence type="ECO:0000256" key="5">
    <source>
        <dbReference type="ARBA" id="ARBA00022692"/>
    </source>
</evidence>
<evidence type="ECO:0000313" key="14">
    <source>
        <dbReference type="Proteomes" id="UP001176517"/>
    </source>
</evidence>
<evidence type="ECO:0000256" key="8">
    <source>
        <dbReference type="ARBA" id="ARBA00022989"/>
    </source>
</evidence>
<keyword evidence="5" id="KW-0812">Transmembrane</keyword>
<evidence type="ECO:0000256" key="9">
    <source>
        <dbReference type="ARBA" id="ARBA00023010"/>
    </source>
</evidence>
<evidence type="ECO:0000313" key="13">
    <source>
        <dbReference type="EMBL" id="KAK0554931.1"/>
    </source>
</evidence>
<evidence type="ECO:0000256" key="1">
    <source>
        <dbReference type="ARBA" id="ARBA00004434"/>
    </source>
</evidence>